<feature type="region of interest" description="Disordered" evidence="1">
    <location>
        <begin position="1"/>
        <end position="21"/>
    </location>
</feature>
<dbReference type="RefSeq" id="WP_228023351.1">
    <property type="nucleotide sequence ID" value="NZ_VMNX01000302.1"/>
</dbReference>
<accession>A0A5N8X5A7</accession>
<organism evidence="3 4">
    <name type="scientific">Streptomyces acidicola</name>
    <dbReference type="NCBI Taxonomy" id="2596892"/>
    <lineage>
        <taxon>Bacteria</taxon>
        <taxon>Bacillati</taxon>
        <taxon>Actinomycetota</taxon>
        <taxon>Actinomycetes</taxon>
        <taxon>Kitasatosporales</taxon>
        <taxon>Streptomycetaceae</taxon>
        <taxon>Streptomyces</taxon>
    </lineage>
</organism>
<comment type="caution">
    <text evidence="3">The sequence shown here is derived from an EMBL/GenBank/DDBJ whole genome shotgun (WGS) entry which is preliminary data.</text>
</comment>
<dbReference type="Proteomes" id="UP000373149">
    <property type="component" value="Unassembled WGS sequence"/>
</dbReference>
<keyword evidence="2" id="KW-0812">Transmembrane</keyword>
<feature type="transmembrane region" description="Helical" evidence="2">
    <location>
        <begin position="170"/>
        <end position="199"/>
    </location>
</feature>
<feature type="non-terminal residue" evidence="3">
    <location>
        <position position="999"/>
    </location>
</feature>
<dbReference type="EMBL" id="VMNX01000302">
    <property type="protein sequence ID" value="MPY54679.1"/>
    <property type="molecule type" value="Genomic_DNA"/>
</dbReference>
<name>A0A5N8X5A7_9ACTN</name>
<evidence type="ECO:0000256" key="2">
    <source>
        <dbReference type="SAM" id="Phobius"/>
    </source>
</evidence>
<sequence length="999" mass="100121">MARPGDWSALGLGSDPTPGDPDRIDDVITSQDDLVELADTIDSGLTEIMNTTDGAFVGKTADALREVIDGDLRNYVSTFRQAHVDVQSALRTYAGVMREQQQRADAALTAAAALAEDDEEGRETHKATAEDAREILEDAASTAADAIRDAADSIASPVDECEEIWKALGWLALILVIPAMIVGGPLALFTIALNVALLIKTAVDFSQGKASITDLVLSIIGVIAPTTKGINLANVWKGLKGAGIGAWKGGKNLFLGGPNALGLFGRLTLGIDDAFRATNIFLNNGLKGISGLKVPNMTFMPGIKGFTMSGGAFGKTFSIIPAASELTVINLMGAKTFFGLRSAITGLNGIRGLGSSLGHSMVNGVRGLNGLRFFLPVAADEMGNGLAFALKIGVIDRGIFGMYRYGAFAGGQFLGATSKISGGVAAGLDLFRPGAGLGALPSINTGQFTPNLAGGGVGSGLGNLPSISTGSIGTINLSGFNGLGGKLSASVPGIDAKLVDIPSTGALGNVRGIDLPQLGPVSSVTTPGTGGLNVPSLGAGGALDAGQINVPSLGGVGAGATRINLPTVGVGQMDGLASVPTPSVGAVNVPTAGQVDVPSVGQINVPSLSSVSSGPTAIRIDMPSVDARITDIPSAGASVSRIDMPSVGQLDIPSVNPGRVDAPSVSAAHVDIPSVNVARVDVPSVNASGVNGVDVNVARVDVPSVNTGGVNGVNVNVGRVDVPSVNAGGVSGVNVNVGRVDVASVNAGGLNGVDVNGARVDVPSVNAGGAHTGGVDGARVDVPAASVNGPAGTHIDTPSVNPAQVDAVGTGRLANPVGDLNATPVSHVTPTPMPTPANTGGLHGPGNGAVIVDVPNVGRVDLTALVPRTIEVRMMSGQQFNFLHTFTNIDNSLPGVSVRVTPGSGPHGTNVTVNTGGMPGVTAWHDMDNGADVLRVQHALPNNGGTDQWTYALNAANNWAPVGGVQHFAPGTLGNSHVLGAMPPANSGLTSNAAPGSSN</sequence>
<evidence type="ECO:0000256" key="1">
    <source>
        <dbReference type="SAM" id="MobiDB-lite"/>
    </source>
</evidence>
<dbReference type="AlphaFoldDB" id="A0A5N8X5A7"/>
<keyword evidence="2" id="KW-0472">Membrane</keyword>
<keyword evidence="2" id="KW-1133">Transmembrane helix</keyword>
<proteinExistence type="predicted"/>
<gene>
    <name evidence="3" type="ORF">FPZ41_41445</name>
</gene>
<reference evidence="3 4" key="1">
    <citation type="submission" date="2019-09" db="EMBL/GenBank/DDBJ databases">
        <authorList>
            <person name="Duangmal K."/>
            <person name="Teo W.F.A."/>
            <person name="Lipun K."/>
        </authorList>
    </citation>
    <scope>NUCLEOTIDE SEQUENCE [LARGE SCALE GENOMIC DNA]</scope>
    <source>
        <strain evidence="3 4">K1PN6</strain>
    </source>
</reference>
<protein>
    <submittedName>
        <fullName evidence="3">Uncharacterized protein</fullName>
    </submittedName>
</protein>
<evidence type="ECO:0000313" key="4">
    <source>
        <dbReference type="Proteomes" id="UP000373149"/>
    </source>
</evidence>
<keyword evidence="4" id="KW-1185">Reference proteome</keyword>
<evidence type="ECO:0000313" key="3">
    <source>
        <dbReference type="EMBL" id="MPY54679.1"/>
    </source>
</evidence>